<keyword evidence="1" id="KW-0472">Membrane</keyword>
<reference evidence="3" key="1">
    <citation type="journal article" date="2021" name="Genome Biol. Evol.">
        <title>The assembled and annotated genome of the fairy-ring fungus Marasmius oreades.</title>
        <authorList>
            <person name="Hiltunen M."/>
            <person name="Ament-Velasquez S.L."/>
            <person name="Johannesson H."/>
        </authorList>
    </citation>
    <scope>NUCLEOTIDE SEQUENCE</scope>
    <source>
        <strain evidence="3">03SP1</strain>
    </source>
</reference>
<evidence type="ECO:0000313" key="3">
    <source>
        <dbReference type="EMBL" id="KAG7094496.1"/>
    </source>
</evidence>
<dbReference type="GeneID" id="66077171"/>
<evidence type="ECO:0000313" key="2">
    <source>
        <dbReference type="EMBL" id="KAG7086977.1"/>
    </source>
</evidence>
<dbReference type="RefSeq" id="XP_043010966.1">
    <property type="nucleotide sequence ID" value="XM_043152879.1"/>
</dbReference>
<keyword evidence="1" id="KW-1133">Transmembrane helix</keyword>
<evidence type="ECO:0000313" key="4">
    <source>
        <dbReference type="Proteomes" id="UP001049176"/>
    </source>
</evidence>
<gene>
    <name evidence="3" type="ORF">E1B28_008095</name>
    <name evidence="2" type="ORF">E1B28_012954</name>
</gene>
<sequence>MPAPDVSIPTNVTHPVVGHVNLMVDTFLANVDSDDLRPLVRRLLSSGLPGIAKTFGEVARGYYSSKGEECKPNYESLFRRGEQGAVVPTEDFNEALIHGRSLYGIGMGLAALEVLAFIVSATVGIRWREGDKLYGALVVLDSDITQAIQSCKEEKESGRIVDQTRMRKVVENLRSVLKESSEEVRSWDGAFPFDKAASSVQYWKI</sequence>
<dbReference type="OrthoDB" id="3219836at2759"/>
<name>A0A9P7S2Z0_9AGAR</name>
<dbReference type="EMBL" id="CM032184">
    <property type="protein sequence ID" value="KAG7094496.1"/>
    <property type="molecule type" value="Genomic_DNA"/>
</dbReference>
<keyword evidence="4" id="KW-1185">Reference proteome</keyword>
<feature type="transmembrane region" description="Helical" evidence="1">
    <location>
        <begin position="102"/>
        <end position="125"/>
    </location>
</feature>
<comment type="caution">
    <text evidence="3">The sequence shown here is derived from an EMBL/GenBank/DDBJ whole genome shotgun (WGS) entry which is preliminary data.</text>
</comment>
<evidence type="ECO:0000256" key="1">
    <source>
        <dbReference type="SAM" id="Phobius"/>
    </source>
</evidence>
<dbReference type="EMBL" id="CM032189">
    <property type="protein sequence ID" value="KAG7086977.1"/>
    <property type="molecule type" value="Genomic_DNA"/>
</dbReference>
<keyword evidence="1" id="KW-0812">Transmembrane</keyword>
<dbReference type="AlphaFoldDB" id="A0A9P7S2Z0"/>
<protein>
    <submittedName>
        <fullName evidence="3">Uncharacterized protein</fullName>
    </submittedName>
</protein>
<dbReference type="Proteomes" id="UP001049176">
    <property type="component" value="Chromosome 4"/>
</dbReference>
<accession>A0A9P7S2Z0</accession>
<proteinExistence type="predicted"/>
<dbReference type="Proteomes" id="UP001049176">
    <property type="component" value="Chromosome 9"/>
</dbReference>
<organism evidence="3 4">
    <name type="scientific">Marasmius oreades</name>
    <name type="common">fairy-ring Marasmius</name>
    <dbReference type="NCBI Taxonomy" id="181124"/>
    <lineage>
        <taxon>Eukaryota</taxon>
        <taxon>Fungi</taxon>
        <taxon>Dikarya</taxon>
        <taxon>Basidiomycota</taxon>
        <taxon>Agaricomycotina</taxon>
        <taxon>Agaricomycetes</taxon>
        <taxon>Agaricomycetidae</taxon>
        <taxon>Agaricales</taxon>
        <taxon>Marasmiineae</taxon>
        <taxon>Marasmiaceae</taxon>
        <taxon>Marasmius</taxon>
    </lineage>
</organism>
<dbReference type="KEGG" id="more:E1B28_008095"/>